<evidence type="ECO:0000313" key="6">
    <source>
        <dbReference type="Proteomes" id="UP000823842"/>
    </source>
</evidence>
<dbReference type="Proteomes" id="UP000823842">
    <property type="component" value="Unassembled WGS sequence"/>
</dbReference>
<dbReference type="InterPro" id="IPR020449">
    <property type="entry name" value="Tscrpt_reg_AraC-type_HTH"/>
</dbReference>
<dbReference type="GO" id="GO:0003700">
    <property type="term" value="F:DNA-binding transcription factor activity"/>
    <property type="evidence" value="ECO:0007669"/>
    <property type="project" value="InterPro"/>
</dbReference>
<dbReference type="InterPro" id="IPR018060">
    <property type="entry name" value="HTH_AraC"/>
</dbReference>
<dbReference type="AlphaFoldDB" id="A0A9D2RWK3"/>
<dbReference type="PROSITE" id="PS01124">
    <property type="entry name" value="HTH_ARAC_FAMILY_2"/>
    <property type="match status" value="1"/>
</dbReference>
<dbReference type="EMBL" id="DWYZ01000208">
    <property type="protein sequence ID" value="HJB29337.1"/>
    <property type="molecule type" value="Genomic_DNA"/>
</dbReference>
<feature type="domain" description="HTH araC/xylS-type" evidence="4">
    <location>
        <begin position="1"/>
        <end position="49"/>
    </location>
</feature>
<dbReference type="SMART" id="SM00342">
    <property type="entry name" value="HTH_ARAC"/>
    <property type="match status" value="1"/>
</dbReference>
<sequence length="51" mass="6100">RMADAREMLKNKELSVREISETLGFTDQHYFSRIFKEATGVTPKEYRMMEK</sequence>
<reference evidence="5" key="2">
    <citation type="submission" date="2021-04" db="EMBL/GenBank/DDBJ databases">
        <authorList>
            <person name="Gilroy R."/>
        </authorList>
    </citation>
    <scope>NUCLEOTIDE SEQUENCE</scope>
    <source>
        <strain evidence="5">ChiSjej1B19-5720</strain>
    </source>
</reference>
<dbReference type="Gene3D" id="1.10.10.60">
    <property type="entry name" value="Homeodomain-like"/>
    <property type="match status" value="1"/>
</dbReference>
<feature type="non-terminal residue" evidence="5">
    <location>
        <position position="1"/>
    </location>
</feature>
<evidence type="ECO:0000256" key="1">
    <source>
        <dbReference type="ARBA" id="ARBA00023015"/>
    </source>
</evidence>
<dbReference type="SUPFAM" id="SSF46689">
    <property type="entry name" value="Homeodomain-like"/>
    <property type="match status" value="1"/>
</dbReference>
<protein>
    <submittedName>
        <fullName evidence="5">Helix-turn-helix transcriptional regulator</fullName>
    </submittedName>
</protein>
<dbReference type="Pfam" id="PF00165">
    <property type="entry name" value="HTH_AraC"/>
    <property type="match status" value="1"/>
</dbReference>
<dbReference type="PANTHER" id="PTHR43280:SF2">
    <property type="entry name" value="HTH-TYPE TRANSCRIPTIONAL REGULATOR EXSA"/>
    <property type="match status" value="1"/>
</dbReference>
<dbReference type="PROSITE" id="PS00041">
    <property type="entry name" value="HTH_ARAC_FAMILY_1"/>
    <property type="match status" value="1"/>
</dbReference>
<proteinExistence type="predicted"/>
<dbReference type="GO" id="GO:0043565">
    <property type="term" value="F:sequence-specific DNA binding"/>
    <property type="evidence" value="ECO:0007669"/>
    <property type="project" value="InterPro"/>
</dbReference>
<evidence type="ECO:0000259" key="4">
    <source>
        <dbReference type="PROSITE" id="PS01124"/>
    </source>
</evidence>
<keyword evidence="3" id="KW-0804">Transcription</keyword>
<evidence type="ECO:0000313" key="5">
    <source>
        <dbReference type="EMBL" id="HJB29337.1"/>
    </source>
</evidence>
<dbReference type="InterPro" id="IPR009057">
    <property type="entry name" value="Homeodomain-like_sf"/>
</dbReference>
<accession>A0A9D2RWK3</accession>
<comment type="caution">
    <text evidence="5">The sequence shown here is derived from an EMBL/GenBank/DDBJ whole genome shotgun (WGS) entry which is preliminary data.</text>
</comment>
<dbReference type="PANTHER" id="PTHR43280">
    <property type="entry name" value="ARAC-FAMILY TRANSCRIPTIONAL REGULATOR"/>
    <property type="match status" value="1"/>
</dbReference>
<evidence type="ECO:0000256" key="2">
    <source>
        <dbReference type="ARBA" id="ARBA00023125"/>
    </source>
</evidence>
<evidence type="ECO:0000256" key="3">
    <source>
        <dbReference type="ARBA" id="ARBA00023163"/>
    </source>
</evidence>
<dbReference type="PRINTS" id="PR00032">
    <property type="entry name" value="HTHARAC"/>
</dbReference>
<organism evidence="5 6">
    <name type="scientific">Candidatus Blautia faecavium</name>
    <dbReference type="NCBI Taxonomy" id="2838487"/>
    <lineage>
        <taxon>Bacteria</taxon>
        <taxon>Bacillati</taxon>
        <taxon>Bacillota</taxon>
        <taxon>Clostridia</taxon>
        <taxon>Lachnospirales</taxon>
        <taxon>Lachnospiraceae</taxon>
        <taxon>Blautia</taxon>
    </lineage>
</organism>
<name>A0A9D2RWK3_9FIRM</name>
<keyword evidence="2" id="KW-0238">DNA-binding</keyword>
<keyword evidence="1" id="KW-0805">Transcription regulation</keyword>
<dbReference type="InterPro" id="IPR018062">
    <property type="entry name" value="HTH_AraC-typ_CS"/>
</dbReference>
<reference evidence="5" key="1">
    <citation type="journal article" date="2021" name="PeerJ">
        <title>Extensive microbial diversity within the chicken gut microbiome revealed by metagenomics and culture.</title>
        <authorList>
            <person name="Gilroy R."/>
            <person name="Ravi A."/>
            <person name="Getino M."/>
            <person name="Pursley I."/>
            <person name="Horton D.L."/>
            <person name="Alikhan N.F."/>
            <person name="Baker D."/>
            <person name="Gharbi K."/>
            <person name="Hall N."/>
            <person name="Watson M."/>
            <person name="Adriaenssens E.M."/>
            <person name="Foster-Nyarko E."/>
            <person name="Jarju S."/>
            <person name="Secka A."/>
            <person name="Antonio M."/>
            <person name="Oren A."/>
            <person name="Chaudhuri R.R."/>
            <person name="La Ragione R."/>
            <person name="Hildebrand F."/>
            <person name="Pallen M.J."/>
        </authorList>
    </citation>
    <scope>NUCLEOTIDE SEQUENCE</scope>
    <source>
        <strain evidence="5">ChiSjej1B19-5720</strain>
    </source>
</reference>
<gene>
    <name evidence="5" type="ORF">IAA06_11165</name>
</gene>